<keyword evidence="3 10" id="KW-0813">Transport</keyword>
<dbReference type="GO" id="GO:0000049">
    <property type="term" value="F:tRNA binding"/>
    <property type="evidence" value="ECO:0007669"/>
    <property type="project" value="UniProtKB-UniRule"/>
</dbReference>
<dbReference type="Pfam" id="PF19282">
    <property type="entry name" value="Exportin-T"/>
    <property type="match status" value="1"/>
</dbReference>
<evidence type="ECO:0000256" key="3">
    <source>
        <dbReference type="ARBA" id="ARBA00022448"/>
    </source>
</evidence>
<dbReference type="SUPFAM" id="SSF48371">
    <property type="entry name" value="ARM repeat"/>
    <property type="match status" value="1"/>
</dbReference>
<dbReference type="Proteomes" id="UP001195483">
    <property type="component" value="Unassembled WGS sequence"/>
</dbReference>
<evidence type="ECO:0000256" key="9">
    <source>
        <dbReference type="ARBA" id="ARBA00032199"/>
    </source>
</evidence>
<evidence type="ECO:0000256" key="7">
    <source>
        <dbReference type="ARBA" id="ARBA00023242"/>
    </source>
</evidence>
<name>A0AAE0VJ17_9BIVA</name>
<proteinExistence type="inferred from homology"/>
<evidence type="ECO:0000256" key="10">
    <source>
        <dbReference type="RuleBase" id="RU366037"/>
    </source>
</evidence>
<dbReference type="InterPro" id="IPR016024">
    <property type="entry name" value="ARM-type_fold"/>
</dbReference>
<feature type="domain" description="Exportin-T C-terminal" evidence="12">
    <location>
        <begin position="320"/>
        <end position="956"/>
    </location>
</feature>
<gene>
    <name evidence="13" type="ORF">CHS0354_029730</name>
</gene>
<evidence type="ECO:0000256" key="8">
    <source>
        <dbReference type="ARBA" id="ARBA00029784"/>
    </source>
</evidence>
<dbReference type="PANTHER" id="PTHR15952:SF11">
    <property type="entry name" value="EXPORTIN-T"/>
    <property type="match status" value="1"/>
</dbReference>
<comment type="caution">
    <text evidence="13">The sequence shown here is derived from an EMBL/GenBank/DDBJ whole genome shotgun (WGS) entry which is preliminary data.</text>
</comment>
<evidence type="ECO:0000256" key="2">
    <source>
        <dbReference type="ARBA" id="ARBA00018928"/>
    </source>
</evidence>
<evidence type="ECO:0000256" key="4">
    <source>
        <dbReference type="ARBA" id="ARBA00022490"/>
    </source>
</evidence>
<evidence type="ECO:0000256" key="1">
    <source>
        <dbReference type="ARBA" id="ARBA00004496"/>
    </source>
</evidence>
<evidence type="ECO:0000313" key="13">
    <source>
        <dbReference type="EMBL" id="KAK3579421.1"/>
    </source>
</evidence>
<comment type="function">
    <text evidence="10">tRNA nucleus export receptor which facilitates tRNA translocation across the nuclear pore complex.</text>
</comment>
<dbReference type="GO" id="GO:0016363">
    <property type="term" value="C:nuclear matrix"/>
    <property type="evidence" value="ECO:0007669"/>
    <property type="project" value="TreeGrafter"/>
</dbReference>
<dbReference type="GO" id="GO:0005737">
    <property type="term" value="C:cytoplasm"/>
    <property type="evidence" value="ECO:0007669"/>
    <property type="project" value="UniProtKB-SubCell"/>
</dbReference>
<dbReference type="InterPro" id="IPR011989">
    <property type="entry name" value="ARM-like"/>
</dbReference>
<organism evidence="13 14">
    <name type="scientific">Potamilus streckersoni</name>
    <dbReference type="NCBI Taxonomy" id="2493646"/>
    <lineage>
        <taxon>Eukaryota</taxon>
        <taxon>Metazoa</taxon>
        <taxon>Spiralia</taxon>
        <taxon>Lophotrochozoa</taxon>
        <taxon>Mollusca</taxon>
        <taxon>Bivalvia</taxon>
        <taxon>Autobranchia</taxon>
        <taxon>Heteroconchia</taxon>
        <taxon>Palaeoheterodonta</taxon>
        <taxon>Unionida</taxon>
        <taxon>Unionoidea</taxon>
        <taxon>Unionidae</taxon>
        <taxon>Ambleminae</taxon>
        <taxon>Lampsilini</taxon>
        <taxon>Potamilus</taxon>
    </lineage>
</organism>
<keyword evidence="4 10" id="KW-0963">Cytoplasm</keyword>
<dbReference type="GO" id="GO:0071528">
    <property type="term" value="P:tRNA re-export from nucleus"/>
    <property type="evidence" value="ECO:0007669"/>
    <property type="project" value="UniProtKB-UniRule"/>
</dbReference>
<reference evidence="13" key="3">
    <citation type="submission" date="2023-05" db="EMBL/GenBank/DDBJ databases">
        <authorList>
            <person name="Smith C.H."/>
        </authorList>
    </citation>
    <scope>NUCLEOTIDE SEQUENCE</scope>
    <source>
        <strain evidence="13">CHS0354</strain>
        <tissue evidence="13">Mantle</tissue>
    </source>
</reference>
<feature type="domain" description="Exportin-1/Importin-beta-like" evidence="11">
    <location>
        <begin position="98"/>
        <end position="246"/>
    </location>
</feature>
<evidence type="ECO:0000256" key="6">
    <source>
        <dbReference type="ARBA" id="ARBA00022884"/>
    </source>
</evidence>
<dbReference type="Gene3D" id="1.25.10.10">
    <property type="entry name" value="Leucine-rich Repeat Variant"/>
    <property type="match status" value="1"/>
</dbReference>
<dbReference type="InterPro" id="IPR045546">
    <property type="entry name" value="Exportin-T_C"/>
</dbReference>
<evidence type="ECO:0000313" key="14">
    <source>
        <dbReference type="Proteomes" id="UP001195483"/>
    </source>
</evidence>
<reference evidence="13" key="1">
    <citation type="journal article" date="2021" name="Genome Biol. Evol.">
        <title>A High-Quality Reference Genome for a Parasitic Bivalve with Doubly Uniparental Inheritance (Bivalvia: Unionida).</title>
        <authorList>
            <person name="Smith C.H."/>
        </authorList>
    </citation>
    <scope>NUCLEOTIDE SEQUENCE</scope>
    <source>
        <strain evidence="13">CHS0354</strain>
    </source>
</reference>
<dbReference type="InterPro" id="IPR040017">
    <property type="entry name" value="XPOT"/>
</dbReference>
<dbReference type="AlphaFoldDB" id="A0AAE0VJ17"/>
<keyword evidence="5 10" id="KW-0820">tRNA-binding</keyword>
<dbReference type="GO" id="GO:0005643">
    <property type="term" value="C:nuclear pore"/>
    <property type="evidence" value="ECO:0007669"/>
    <property type="project" value="TreeGrafter"/>
</dbReference>
<comment type="similarity">
    <text evidence="10">Belongs to the exportin family.</text>
</comment>
<accession>A0AAE0VJ17</accession>
<keyword evidence="6 10" id="KW-0694">RNA-binding</keyword>
<evidence type="ECO:0000259" key="12">
    <source>
        <dbReference type="Pfam" id="PF19282"/>
    </source>
</evidence>
<keyword evidence="7 10" id="KW-0539">Nucleus</keyword>
<comment type="subcellular location">
    <subcellularLocation>
        <location evidence="1 10">Cytoplasm</location>
    </subcellularLocation>
    <subcellularLocation>
        <location evidence="10">Nucleus</location>
    </subcellularLocation>
    <text evidence="10">Shuttles between the nucleus and the cytoplasm.</text>
</comment>
<evidence type="ECO:0000256" key="5">
    <source>
        <dbReference type="ARBA" id="ARBA00022555"/>
    </source>
</evidence>
<reference evidence="13" key="2">
    <citation type="journal article" date="2021" name="Genome Biol. Evol.">
        <title>Developing a high-quality reference genome for a parasitic bivalve with doubly uniparental inheritance (Bivalvia: Unionida).</title>
        <authorList>
            <person name="Smith C.H."/>
        </authorList>
    </citation>
    <scope>NUCLEOTIDE SEQUENCE</scope>
    <source>
        <strain evidence="13">CHS0354</strain>
        <tissue evidence="13">Mantle</tissue>
    </source>
</reference>
<protein>
    <recommendedName>
        <fullName evidence="2 10">Exportin-T</fullName>
    </recommendedName>
    <alternativeName>
        <fullName evidence="8 10">Exportin(tRNA)</fullName>
    </alternativeName>
    <alternativeName>
        <fullName evidence="9 10">tRNA exportin</fullName>
    </alternativeName>
</protein>
<dbReference type="GO" id="GO:0031267">
    <property type="term" value="F:small GTPase binding"/>
    <property type="evidence" value="ECO:0007669"/>
    <property type="project" value="InterPro"/>
</dbReference>
<dbReference type="FunFam" id="1.25.10.10:FF:000105">
    <property type="entry name" value="Exportin for tRNA"/>
    <property type="match status" value="1"/>
</dbReference>
<evidence type="ECO:0000259" key="11">
    <source>
        <dbReference type="Pfam" id="PF08389"/>
    </source>
</evidence>
<dbReference type="Pfam" id="PF08389">
    <property type="entry name" value="Xpo1"/>
    <property type="match status" value="1"/>
</dbReference>
<dbReference type="EMBL" id="JAEAOA010001776">
    <property type="protein sequence ID" value="KAK3579421.1"/>
    <property type="molecule type" value="Genomic_DNA"/>
</dbReference>
<dbReference type="InterPro" id="IPR013598">
    <property type="entry name" value="Exportin-1/Importin-b-like"/>
</dbReference>
<sequence length="958" mass="110230">MDIQALQGLSLMSDKDSQTRALQYFEQLKASVDGWQLCIEAFTSGIYDSDDHVKFFCLQVIEHFLRNRYYKSGTEDQKMIRHLLSCILERQRASVEKSFLKNKMSQIVSLAFVVDYPHRWPDFFSALLSIIKQGQWQVDIYLRVLLAIDTEVVDRDIVHTQEATRRNSLIKDAMREDCVKNLSDSWLQILTEYESSHVELVCTCLEVIGKYISWIEISLIANNRFVPLLVRFMSLRLLRESACDCIHDILSKGMEPLGKVELVESFTTVLQNSGSLQPPEDEDEEFVFKLSKLVNNMGVQLISSWHKLKGVDDDNAVKVLEAVETKVNLLLHFFGDEDDDISGSVVTFVQDYITVLKQMDQLLPKQRENVEHLMYVLIKKMKFDESYNFEQEGEEEAMFQEYRKQLRVVFNNLAQLDGQLALVTVHNLVSHMLPHWKEQELWDVEVTIALLYQLGEALPTSHGQHFSGNAEKASVLQEMMRTMLKSGVNCHGHKIVQLQYFETLVRYDRFFACEPLYIPDTLRAFMDERGFHHRSPQVRSRSAYLFSRFAKTIRIHLQNYLPEIFQQLHDLLVLNTPENGCQTLLSNEDQLFLYETVSTLIVTSNFPPEKSGLMKEVLAPIAETFTVMLEKMATETNEQKQLLYAQSISNAMALASRASKGFSGQQTMHDCGCEATFTDLLKIFLQAINVPVQRPLIHVGLRQYLHRMVVCLEKDILPFIPLVLEQLVKQPEARELHDFIPLVNQLIMKFKGSIGPFLQAVFMPLVTAIFHTLTAPGDELDQQKKNDNKMLQKSYYLFLSTIVSNDLMDVLKNQDAQNLQEILLTVVQGAVEFLDPPSQKLCFNILRKLTEAWGGLKDVSGFAKFIYDSMIPACFLAPLRPSFDIQDGQTALALGECALCLKSIYENRGEEMLTFLQRDYLPTLQMSTQQIIEFCQALQLDIKLFRNYYKSFFMKAKS</sequence>
<dbReference type="PANTHER" id="PTHR15952">
    <property type="entry name" value="EXPORTIN-T/LOS1"/>
    <property type="match status" value="1"/>
</dbReference>
<keyword evidence="14" id="KW-1185">Reference proteome</keyword>